<comment type="similarity">
    <text evidence="4 13">Belongs to the cytochrome P450 family.</text>
</comment>
<evidence type="ECO:0000313" key="15">
    <source>
        <dbReference type="Proteomes" id="UP001437256"/>
    </source>
</evidence>
<dbReference type="PRINTS" id="PR00385">
    <property type="entry name" value="P450"/>
</dbReference>
<dbReference type="Gene3D" id="1.10.630.10">
    <property type="entry name" value="Cytochrome P450"/>
    <property type="match status" value="1"/>
</dbReference>
<evidence type="ECO:0000256" key="12">
    <source>
        <dbReference type="ARBA" id="ARBA00023136"/>
    </source>
</evidence>
<evidence type="ECO:0008006" key="16">
    <source>
        <dbReference type="Google" id="ProtNLM"/>
    </source>
</evidence>
<sequence length="558" mass="62451">MAPVRPLSVTDIVVASAAIFLVHRIVKHYRSRSNRGNATPLGGPPSNSRIFGVTKELQTSEDVGKIYENWAEEYGSVYKVPTIFGREKIMILDPKAISHFYSKETFVYVGTPLSKRFISRIFGKGLLWAEGESHRRQRKALTPAFSNAAIRRLTSVFYDSVYKLKIHWDAKLENHADGDIIEVQEWMNHVALDSIGIAGFSHDFGSLDGKPSAVVDAFESLGQTPPSKLGLIIFLLSFVFPSLMSMPTRRNKRLLELRRSMGEIADELLERSRKGDLGADDKSIIGLLIKAENTQQDGDLHMTPEEVLAQMVRFDSLGSRCLWHPSICYETTSISLTWALIELSKAPEKQEQLRKELLETKNGQDAEWDELMAADKYPYLDAVVHEILRLHPPLVETNRVSTEPDVIPLSTPLLTKHGESVTSIAIPTGVHVSAPISCMNRSELVWGKRAKEFIPERWLEGREGGEDADVIPASAKEIQAYRHLLTFSDGPRTCLGKNFALAEFKSVLSVLIKNYRFEFPDGVDGKDTKIVTARGILPRPKVEGSVGPNIPLRVRRVE</sequence>
<evidence type="ECO:0000256" key="8">
    <source>
        <dbReference type="ARBA" id="ARBA00022989"/>
    </source>
</evidence>
<evidence type="ECO:0000256" key="2">
    <source>
        <dbReference type="ARBA" id="ARBA00004370"/>
    </source>
</evidence>
<evidence type="ECO:0000256" key="7">
    <source>
        <dbReference type="ARBA" id="ARBA00022723"/>
    </source>
</evidence>
<dbReference type="PANTHER" id="PTHR24305:SF166">
    <property type="entry name" value="CYTOCHROME P450 12A4, MITOCHONDRIAL-RELATED"/>
    <property type="match status" value="1"/>
</dbReference>
<dbReference type="Pfam" id="PF00067">
    <property type="entry name" value="p450"/>
    <property type="match status" value="1"/>
</dbReference>
<keyword evidence="5 13" id="KW-0349">Heme</keyword>
<dbReference type="Proteomes" id="UP001437256">
    <property type="component" value="Unassembled WGS sequence"/>
</dbReference>
<comment type="caution">
    <text evidence="14">The sequence shown here is derived from an EMBL/GenBank/DDBJ whole genome shotgun (WGS) entry which is preliminary data.</text>
</comment>
<keyword evidence="12" id="KW-0472">Membrane</keyword>
<dbReference type="EMBL" id="JBBXMP010000069">
    <property type="protein sequence ID" value="KAL0063996.1"/>
    <property type="molecule type" value="Genomic_DNA"/>
</dbReference>
<name>A0ABR2ZQP3_9AGAR</name>
<comment type="pathway">
    <text evidence="3">Secondary metabolite biosynthesis; terpenoid biosynthesis.</text>
</comment>
<reference evidence="14 15" key="1">
    <citation type="submission" date="2024-05" db="EMBL/GenBank/DDBJ databases">
        <title>A draft genome resource for the thread blight pathogen Marasmius tenuissimus strain MS-2.</title>
        <authorList>
            <person name="Yulfo-Soto G.E."/>
            <person name="Baruah I.K."/>
            <person name="Amoako-Attah I."/>
            <person name="Bukari Y."/>
            <person name="Meinhardt L.W."/>
            <person name="Bailey B.A."/>
            <person name="Cohen S.P."/>
        </authorList>
    </citation>
    <scope>NUCLEOTIDE SEQUENCE [LARGE SCALE GENOMIC DNA]</scope>
    <source>
        <strain evidence="14 15">MS-2</strain>
    </source>
</reference>
<evidence type="ECO:0000256" key="4">
    <source>
        <dbReference type="ARBA" id="ARBA00010617"/>
    </source>
</evidence>
<evidence type="ECO:0000256" key="5">
    <source>
        <dbReference type="ARBA" id="ARBA00022617"/>
    </source>
</evidence>
<protein>
    <recommendedName>
        <fullName evidence="16">Cytochrome P450</fullName>
    </recommendedName>
</protein>
<evidence type="ECO:0000256" key="13">
    <source>
        <dbReference type="RuleBase" id="RU000461"/>
    </source>
</evidence>
<evidence type="ECO:0000256" key="1">
    <source>
        <dbReference type="ARBA" id="ARBA00001971"/>
    </source>
</evidence>
<organism evidence="14 15">
    <name type="scientific">Marasmius tenuissimus</name>
    <dbReference type="NCBI Taxonomy" id="585030"/>
    <lineage>
        <taxon>Eukaryota</taxon>
        <taxon>Fungi</taxon>
        <taxon>Dikarya</taxon>
        <taxon>Basidiomycota</taxon>
        <taxon>Agaricomycotina</taxon>
        <taxon>Agaricomycetes</taxon>
        <taxon>Agaricomycetidae</taxon>
        <taxon>Agaricales</taxon>
        <taxon>Marasmiineae</taxon>
        <taxon>Marasmiaceae</taxon>
        <taxon>Marasmius</taxon>
    </lineage>
</organism>
<evidence type="ECO:0000256" key="3">
    <source>
        <dbReference type="ARBA" id="ARBA00004721"/>
    </source>
</evidence>
<evidence type="ECO:0000256" key="9">
    <source>
        <dbReference type="ARBA" id="ARBA00023002"/>
    </source>
</evidence>
<keyword evidence="6" id="KW-0812">Transmembrane</keyword>
<accession>A0ABR2ZQP3</accession>
<comment type="cofactor">
    <cofactor evidence="1">
        <name>heme</name>
        <dbReference type="ChEBI" id="CHEBI:30413"/>
    </cofactor>
</comment>
<keyword evidence="10 13" id="KW-0408">Iron</keyword>
<dbReference type="InterPro" id="IPR050121">
    <property type="entry name" value="Cytochrome_P450_monoxygenase"/>
</dbReference>
<comment type="subcellular location">
    <subcellularLocation>
        <location evidence="2">Membrane</location>
    </subcellularLocation>
</comment>
<dbReference type="PRINTS" id="PR00463">
    <property type="entry name" value="EP450I"/>
</dbReference>
<dbReference type="PROSITE" id="PS00086">
    <property type="entry name" value="CYTOCHROME_P450"/>
    <property type="match status" value="1"/>
</dbReference>
<evidence type="ECO:0000313" key="14">
    <source>
        <dbReference type="EMBL" id="KAL0063996.1"/>
    </source>
</evidence>
<keyword evidence="9 13" id="KW-0560">Oxidoreductase</keyword>
<evidence type="ECO:0000256" key="11">
    <source>
        <dbReference type="ARBA" id="ARBA00023033"/>
    </source>
</evidence>
<dbReference type="SUPFAM" id="SSF48264">
    <property type="entry name" value="Cytochrome P450"/>
    <property type="match status" value="1"/>
</dbReference>
<dbReference type="InterPro" id="IPR001128">
    <property type="entry name" value="Cyt_P450"/>
</dbReference>
<keyword evidence="7 13" id="KW-0479">Metal-binding</keyword>
<dbReference type="PANTHER" id="PTHR24305">
    <property type="entry name" value="CYTOCHROME P450"/>
    <property type="match status" value="1"/>
</dbReference>
<evidence type="ECO:0000256" key="6">
    <source>
        <dbReference type="ARBA" id="ARBA00022692"/>
    </source>
</evidence>
<dbReference type="InterPro" id="IPR036396">
    <property type="entry name" value="Cyt_P450_sf"/>
</dbReference>
<keyword evidence="15" id="KW-1185">Reference proteome</keyword>
<gene>
    <name evidence="14" type="ORF">AAF712_009064</name>
</gene>
<dbReference type="InterPro" id="IPR017972">
    <property type="entry name" value="Cyt_P450_CS"/>
</dbReference>
<proteinExistence type="inferred from homology"/>
<keyword evidence="8" id="KW-1133">Transmembrane helix</keyword>
<evidence type="ECO:0000256" key="10">
    <source>
        <dbReference type="ARBA" id="ARBA00023004"/>
    </source>
</evidence>
<dbReference type="InterPro" id="IPR002401">
    <property type="entry name" value="Cyt_P450_E_grp-I"/>
</dbReference>
<keyword evidence="11 13" id="KW-0503">Monooxygenase</keyword>